<dbReference type="STRING" id="1268072.PSAB_04315"/>
<dbReference type="AlphaFoldDB" id="X4ZVN4"/>
<evidence type="ECO:0000256" key="1">
    <source>
        <dbReference type="SAM" id="MobiDB-lite"/>
    </source>
</evidence>
<dbReference type="eggNOG" id="COG1413">
    <property type="taxonomic scope" value="Bacteria"/>
</dbReference>
<dbReference type="KEGG" id="psab:PSAB_04315"/>
<name>X4ZVN4_9BACL</name>
<dbReference type="InterPro" id="IPR016024">
    <property type="entry name" value="ARM-type_fold"/>
</dbReference>
<dbReference type="SUPFAM" id="SSF48371">
    <property type="entry name" value="ARM repeat"/>
    <property type="match status" value="1"/>
</dbReference>
<gene>
    <name evidence="2" type="ORF">PSAB_04315</name>
</gene>
<dbReference type="PATRIC" id="fig|1268072.3.peg.893"/>
<organism evidence="2 3">
    <name type="scientific">Paenibacillus sabinae T27</name>
    <dbReference type="NCBI Taxonomy" id="1268072"/>
    <lineage>
        <taxon>Bacteria</taxon>
        <taxon>Bacillati</taxon>
        <taxon>Bacillota</taxon>
        <taxon>Bacilli</taxon>
        <taxon>Bacillales</taxon>
        <taxon>Paenibacillaceae</taxon>
        <taxon>Paenibacillus</taxon>
    </lineage>
</organism>
<protein>
    <recommendedName>
        <fullName evidence="4">Esterase</fullName>
    </recommendedName>
</protein>
<proteinExistence type="predicted"/>
<sequence>MSNEEMNVEKVSAETADSGLPENYAELKKEAGRSADWRARLSAVEELGNYPHRQVIDILTRLAESDPVYTVQEAAYLKLKAFGENVAAPSKNKPELFKGITKILLRIKKSLPRNHTYEEFKEKLKKMRIDVYDAYEGEKGEDFDKWLESKWSSVK</sequence>
<keyword evidence="3" id="KW-1185">Reference proteome</keyword>
<evidence type="ECO:0008006" key="4">
    <source>
        <dbReference type="Google" id="ProtNLM"/>
    </source>
</evidence>
<reference evidence="2 3" key="1">
    <citation type="journal article" date="2014" name="PLoS Genet.">
        <title>Comparative Genomic Analysis of N2-Fixing and Non-N2-Fixing Paenibacillus spp.: Organization, Evolution and Expression of the Nitrogen Fixation Genes.</title>
        <authorList>
            <person name="Xie J.B."/>
            <person name="Du Z."/>
            <person name="Bai L."/>
            <person name="Tian C."/>
            <person name="Zhang Y."/>
            <person name="Xie J.Y."/>
            <person name="Wang T."/>
            <person name="Liu X."/>
            <person name="Chen X."/>
            <person name="Cheng Q."/>
            <person name="Chen S."/>
            <person name="Li J."/>
        </authorList>
    </citation>
    <scope>NUCLEOTIDE SEQUENCE [LARGE SCALE GENOMIC DNA]</scope>
    <source>
        <strain evidence="2 3">T27</strain>
    </source>
</reference>
<dbReference type="HOGENOM" id="CLU_147314_0_0_9"/>
<dbReference type="Proteomes" id="UP000019772">
    <property type="component" value="Chromosome"/>
</dbReference>
<evidence type="ECO:0000313" key="2">
    <source>
        <dbReference type="EMBL" id="AHV95799.1"/>
    </source>
</evidence>
<dbReference type="EMBL" id="CP004078">
    <property type="protein sequence ID" value="AHV95799.1"/>
    <property type="molecule type" value="Genomic_DNA"/>
</dbReference>
<evidence type="ECO:0000313" key="3">
    <source>
        <dbReference type="Proteomes" id="UP000019772"/>
    </source>
</evidence>
<accession>X4ZVN4</accession>
<dbReference type="Pfam" id="PF13646">
    <property type="entry name" value="HEAT_2"/>
    <property type="match status" value="1"/>
</dbReference>
<feature type="region of interest" description="Disordered" evidence="1">
    <location>
        <begin position="1"/>
        <end position="24"/>
    </location>
</feature>